<evidence type="ECO:0000313" key="2">
    <source>
        <dbReference type="EMBL" id="SEO80398.1"/>
    </source>
</evidence>
<dbReference type="AlphaFoldDB" id="A0A1H8SPY8"/>
<name>A0A1H8SPY8_9ACTN</name>
<feature type="chain" id="PRO_5038859272" evidence="1">
    <location>
        <begin position="34"/>
        <end position="135"/>
    </location>
</feature>
<proteinExistence type="predicted"/>
<reference evidence="2 3" key="1">
    <citation type="submission" date="2016-10" db="EMBL/GenBank/DDBJ databases">
        <authorList>
            <person name="de Groot N.N."/>
        </authorList>
    </citation>
    <scope>NUCLEOTIDE SEQUENCE [LARGE SCALE GENOMIC DNA]</scope>
    <source>
        <strain evidence="2 3">CGMCC 4.2026</strain>
    </source>
</reference>
<evidence type="ECO:0000256" key="1">
    <source>
        <dbReference type="SAM" id="SignalP"/>
    </source>
</evidence>
<organism evidence="2 3">
    <name type="scientific">Actinacidiphila rubida</name>
    <dbReference type="NCBI Taxonomy" id="310780"/>
    <lineage>
        <taxon>Bacteria</taxon>
        <taxon>Bacillati</taxon>
        <taxon>Actinomycetota</taxon>
        <taxon>Actinomycetes</taxon>
        <taxon>Kitasatosporales</taxon>
        <taxon>Streptomycetaceae</taxon>
        <taxon>Actinacidiphila</taxon>
    </lineage>
</organism>
<feature type="signal peptide" evidence="1">
    <location>
        <begin position="1"/>
        <end position="33"/>
    </location>
</feature>
<keyword evidence="1" id="KW-0732">Signal</keyword>
<dbReference type="EMBL" id="FODD01000044">
    <property type="protein sequence ID" value="SEO80398.1"/>
    <property type="molecule type" value="Genomic_DNA"/>
</dbReference>
<gene>
    <name evidence="2" type="ORF">SAMN05216267_104434</name>
</gene>
<sequence length="135" mass="13629">MSTRSHSAPPVGLPSRTTTFLAVGLLAAGAVVAAGGQASAAPAAAQSCLGGARSYSTGYDDWPSPGFATTTSNCSDINVKPSKTVSVRTCFRSTGACNAWRTISGGTWGLAATGVLDGTSFHLSFNQDNSGYVAY</sequence>
<dbReference type="RefSeq" id="WP_245791718.1">
    <property type="nucleotide sequence ID" value="NZ_FODD01000044.1"/>
</dbReference>
<accession>A0A1H8SPY8</accession>
<dbReference type="Proteomes" id="UP000181951">
    <property type="component" value="Unassembled WGS sequence"/>
</dbReference>
<protein>
    <submittedName>
        <fullName evidence="2">Uncharacterized protein</fullName>
    </submittedName>
</protein>
<keyword evidence="3" id="KW-1185">Reference proteome</keyword>
<evidence type="ECO:0000313" key="3">
    <source>
        <dbReference type="Proteomes" id="UP000181951"/>
    </source>
</evidence>